<dbReference type="AlphaFoldDB" id="A0A2H9ZXH4"/>
<accession>A0A2H9ZXH4</accession>
<sequence length="112" mass="12171">MSSAGHLLLFLLAAAAGGQALGQSGNLENPISYDRLQILGEHAVVQYNKFCETAKGHEDKAGDVGLLTVLARPEDEAVPAVYAVRLRKPNWELLSLGFDKTYIPTHKIRCPN</sequence>
<protein>
    <submittedName>
        <fullName evidence="2">Uncharacterized protein</fullName>
    </submittedName>
</protein>
<name>A0A2H9ZXH4_9ASPA</name>
<evidence type="ECO:0000256" key="1">
    <source>
        <dbReference type="SAM" id="SignalP"/>
    </source>
</evidence>
<organism evidence="2 3">
    <name type="scientific">Apostasia shenzhenica</name>
    <dbReference type="NCBI Taxonomy" id="1088818"/>
    <lineage>
        <taxon>Eukaryota</taxon>
        <taxon>Viridiplantae</taxon>
        <taxon>Streptophyta</taxon>
        <taxon>Embryophyta</taxon>
        <taxon>Tracheophyta</taxon>
        <taxon>Spermatophyta</taxon>
        <taxon>Magnoliopsida</taxon>
        <taxon>Liliopsida</taxon>
        <taxon>Asparagales</taxon>
        <taxon>Orchidaceae</taxon>
        <taxon>Apostasioideae</taxon>
        <taxon>Apostasia</taxon>
    </lineage>
</organism>
<keyword evidence="3" id="KW-1185">Reference proteome</keyword>
<feature type="signal peptide" evidence="1">
    <location>
        <begin position="1"/>
        <end position="20"/>
    </location>
</feature>
<dbReference type="Proteomes" id="UP000236161">
    <property type="component" value="Unassembled WGS sequence"/>
</dbReference>
<proteinExistence type="predicted"/>
<evidence type="ECO:0000313" key="3">
    <source>
        <dbReference type="Proteomes" id="UP000236161"/>
    </source>
</evidence>
<evidence type="ECO:0000313" key="2">
    <source>
        <dbReference type="EMBL" id="PKA48011.1"/>
    </source>
</evidence>
<feature type="chain" id="PRO_5014191621" evidence="1">
    <location>
        <begin position="21"/>
        <end position="112"/>
    </location>
</feature>
<reference evidence="2 3" key="1">
    <citation type="journal article" date="2017" name="Nature">
        <title>The Apostasia genome and the evolution of orchids.</title>
        <authorList>
            <person name="Zhang G.Q."/>
            <person name="Liu K.W."/>
            <person name="Li Z."/>
            <person name="Lohaus R."/>
            <person name="Hsiao Y.Y."/>
            <person name="Niu S.C."/>
            <person name="Wang J.Y."/>
            <person name="Lin Y.C."/>
            <person name="Xu Q."/>
            <person name="Chen L.J."/>
            <person name="Yoshida K."/>
            <person name="Fujiwara S."/>
            <person name="Wang Z.W."/>
            <person name="Zhang Y.Q."/>
            <person name="Mitsuda N."/>
            <person name="Wang M."/>
            <person name="Liu G.H."/>
            <person name="Pecoraro L."/>
            <person name="Huang H.X."/>
            <person name="Xiao X.J."/>
            <person name="Lin M."/>
            <person name="Wu X.Y."/>
            <person name="Wu W.L."/>
            <person name="Chen Y.Y."/>
            <person name="Chang S.B."/>
            <person name="Sakamoto S."/>
            <person name="Ohme-Takagi M."/>
            <person name="Yagi M."/>
            <person name="Zeng S.J."/>
            <person name="Shen C.Y."/>
            <person name="Yeh C.M."/>
            <person name="Luo Y.B."/>
            <person name="Tsai W.C."/>
            <person name="Van de Peer Y."/>
            <person name="Liu Z.J."/>
        </authorList>
    </citation>
    <scope>NUCLEOTIDE SEQUENCE [LARGE SCALE GENOMIC DNA]</scope>
    <source>
        <strain evidence="3">cv. Shenzhen</strain>
        <tissue evidence="2">Stem</tissue>
    </source>
</reference>
<keyword evidence="1" id="KW-0732">Signal</keyword>
<dbReference type="EMBL" id="KZ452995">
    <property type="protein sequence ID" value="PKA48011.1"/>
    <property type="molecule type" value="Genomic_DNA"/>
</dbReference>
<gene>
    <name evidence="2" type="ORF">AXF42_Ash015774</name>
</gene>